<dbReference type="CDD" id="cd07043">
    <property type="entry name" value="STAS_anti-anti-sigma_factors"/>
    <property type="match status" value="1"/>
</dbReference>
<feature type="domain" description="Response regulatory" evidence="2">
    <location>
        <begin position="4"/>
        <end position="118"/>
    </location>
</feature>
<dbReference type="SUPFAM" id="SSF52172">
    <property type="entry name" value="CheY-like"/>
    <property type="match status" value="1"/>
</dbReference>
<dbReference type="SUPFAM" id="SSF52091">
    <property type="entry name" value="SpoIIaa-like"/>
    <property type="match status" value="1"/>
</dbReference>
<dbReference type="SMART" id="SM00448">
    <property type="entry name" value="REC"/>
    <property type="match status" value="1"/>
</dbReference>
<proteinExistence type="predicted"/>
<feature type="modified residue" description="4-aspartylphosphate" evidence="1">
    <location>
        <position position="53"/>
    </location>
</feature>
<accession>A0ABN6S8I7</accession>
<dbReference type="CDD" id="cd17536">
    <property type="entry name" value="REC_YesN-like"/>
    <property type="match status" value="1"/>
</dbReference>
<dbReference type="Gene3D" id="3.40.50.2300">
    <property type="match status" value="1"/>
</dbReference>
<reference evidence="4 5" key="1">
    <citation type="submission" date="2022-08" db="EMBL/GenBank/DDBJ databases">
        <title>Genome Sequence of the sulphate-reducing bacterium, Pseudodesulfovibrio sp. SYK.</title>
        <authorList>
            <person name="Kondo R."/>
            <person name="Kataoka T."/>
        </authorList>
    </citation>
    <scope>NUCLEOTIDE SEQUENCE [LARGE SCALE GENOMIC DNA]</scope>
    <source>
        <strain evidence="4 5">SYK</strain>
    </source>
</reference>
<evidence type="ECO:0000313" key="4">
    <source>
        <dbReference type="EMBL" id="BDQ38678.1"/>
    </source>
</evidence>
<dbReference type="Pfam" id="PF01740">
    <property type="entry name" value="STAS"/>
    <property type="match status" value="1"/>
</dbReference>
<gene>
    <name evidence="4" type="ORF">SYK_30380</name>
</gene>
<dbReference type="PANTHER" id="PTHR43228">
    <property type="entry name" value="TWO-COMPONENT RESPONSE REGULATOR"/>
    <property type="match status" value="1"/>
</dbReference>
<dbReference type="InterPro" id="IPR011006">
    <property type="entry name" value="CheY-like_superfamily"/>
</dbReference>
<name>A0ABN6S8I7_9BACT</name>
<dbReference type="EMBL" id="AP026709">
    <property type="protein sequence ID" value="BDQ38678.1"/>
    <property type="molecule type" value="Genomic_DNA"/>
</dbReference>
<evidence type="ECO:0000256" key="1">
    <source>
        <dbReference type="PROSITE-ProRule" id="PRU00169"/>
    </source>
</evidence>
<dbReference type="InterPro" id="IPR001789">
    <property type="entry name" value="Sig_transdc_resp-reg_receiver"/>
</dbReference>
<dbReference type="InterPro" id="IPR002645">
    <property type="entry name" value="STAS_dom"/>
</dbReference>
<evidence type="ECO:0008006" key="6">
    <source>
        <dbReference type="Google" id="ProtNLM"/>
    </source>
</evidence>
<protein>
    <recommendedName>
        <fullName evidence="6">Response regulator</fullName>
    </recommendedName>
</protein>
<dbReference type="InterPro" id="IPR036513">
    <property type="entry name" value="STAS_dom_sf"/>
</dbReference>
<dbReference type="Gene3D" id="3.30.750.24">
    <property type="entry name" value="STAS domain"/>
    <property type="match status" value="1"/>
</dbReference>
<dbReference type="RefSeq" id="WP_281761172.1">
    <property type="nucleotide sequence ID" value="NZ_AP026709.1"/>
</dbReference>
<dbReference type="PROSITE" id="PS50110">
    <property type="entry name" value="RESPONSE_REGULATORY"/>
    <property type="match status" value="1"/>
</dbReference>
<keyword evidence="5" id="KW-1185">Reference proteome</keyword>
<dbReference type="InterPro" id="IPR052048">
    <property type="entry name" value="ST_Response_Regulator"/>
</dbReference>
<evidence type="ECO:0000259" key="2">
    <source>
        <dbReference type="PROSITE" id="PS50110"/>
    </source>
</evidence>
<keyword evidence="1" id="KW-0597">Phosphoprotein</keyword>
<evidence type="ECO:0000313" key="5">
    <source>
        <dbReference type="Proteomes" id="UP001317742"/>
    </source>
</evidence>
<dbReference type="Pfam" id="PF00072">
    <property type="entry name" value="Response_reg"/>
    <property type="match status" value="1"/>
</dbReference>
<dbReference type="PROSITE" id="PS50801">
    <property type="entry name" value="STAS"/>
    <property type="match status" value="1"/>
</dbReference>
<dbReference type="PANTHER" id="PTHR43228:SF1">
    <property type="entry name" value="TWO-COMPONENT RESPONSE REGULATOR ARR22"/>
    <property type="match status" value="1"/>
</dbReference>
<sequence>MKEKVLVIDDEQPTLKMFTLLLSAYGYEVLTAENGQEGVRIFKEKSPGLVMTDIKMPIMDGIEALKEIKKINPHTEVIVITGHGDMDLAIQALNLDATDFINKPLQREALEKALTRAGERLAITKNEESQVSLEDRPGAVVIGVRGNVSTHTIPHLADALTKAKALDKPVMLIDFEENASINGAGITGLTELLKENREQGVRIVLAGLSSNFKSVFEAVGITRYAELFDNGEEALAAQ</sequence>
<evidence type="ECO:0000259" key="3">
    <source>
        <dbReference type="PROSITE" id="PS50801"/>
    </source>
</evidence>
<dbReference type="Proteomes" id="UP001317742">
    <property type="component" value="Chromosome"/>
</dbReference>
<organism evidence="4 5">
    <name type="scientific">Pseudodesulfovibrio nedwellii</name>
    <dbReference type="NCBI Taxonomy" id="2973072"/>
    <lineage>
        <taxon>Bacteria</taxon>
        <taxon>Pseudomonadati</taxon>
        <taxon>Thermodesulfobacteriota</taxon>
        <taxon>Desulfovibrionia</taxon>
        <taxon>Desulfovibrionales</taxon>
        <taxon>Desulfovibrionaceae</taxon>
    </lineage>
</organism>
<feature type="domain" description="STAS" evidence="3">
    <location>
        <begin position="129"/>
        <end position="238"/>
    </location>
</feature>